<dbReference type="AlphaFoldDB" id="A0A7W8L7W1"/>
<evidence type="ECO:0000313" key="8">
    <source>
        <dbReference type="Proteomes" id="UP000592820"/>
    </source>
</evidence>
<organism evidence="7 8">
    <name type="scientific">Paraburkholderia youngii</name>
    <dbReference type="NCBI Taxonomy" id="2782701"/>
    <lineage>
        <taxon>Bacteria</taxon>
        <taxon>Pseudomonadati</taxon>
        <taxon>Pseudomonadota</taxon>
        <taxon>Betaproteobacteria</taxon>
        <taxon>Burkholderiales</taxon>
        <taxon>Burkholderiaceae</taxon>
        <taxon>Paraburkholderia</taxon>
    </lineage>
</organism>
<evidence type="ECO:0000259" key="6">
    <source>
        <dbReference type="Pfam" id="PF21158"/>
    </source>
</evidence>
<evidence type="ECO:0000256" key="3">
    <source>
        <dbReference type="ARBA" id="ARBA00005709"/>
    </source>
</evidence>
<dbReference type="InterPro" id="IPR001029">
    <property type="entry name" value="Flagellin_N"/>
</dbReference>
<evidence type="ECO:0000313" key="7">
    <source>
        <dbReference type="EMBL" id="MBB5400629.1"/>
    </source>
</evidence>
<feature type="domain" description="Flagellar hook-associated protein 1 D2-like" evidence="6">
    <location>
        <begin position="198"/>
        <end position="283"/>
    </location>
</feature>
<dbReference type="InterPro" id="IPR049119">
    <property type="entry name" value="FlgK_D2-like"/>
</dbReference>
<dbReference type="GO" id="GO:0005576">
    <property type="term" value="C:extracellular region"/>
    <property type="evidence" value="ECO:0007669"/>
    <property type="project" value="UniProtKB-SubCell"/>
</dbReference>
<evidence type="ECO:0000256" key="1">
    <source>
        <dbReference type="ARBA" id="ARBA00004365"/>
    </source>
</evidence>
<gene>
    <name evidence="7" type="ORF">HDG41_002678</name>
</gene>
<dbReference type="EMBL" id="JACHDE010000003">
    <property type="protein sequence ID" value="MBB5400629.1"/>
    <property type="molecule type" value="Genomic_DNA"/>
</dbReference>
<feature type="domain" description="Flagellin N-terminal" evidence="5">
    <location>
        <begin position="3"/>
        <end position="139"/>
    </location>
</feature>
<dbReference type="InterPro" id="IPR001492">
    <property type="entry name" value="Flagellin"/>
</dbReference>
<comment type="caution">
    <text evidence="7">The sequence shown here is derived from an EMBL/GenBank/DDBJ whole genome shotgun (WGS) entry which is preliminary data.</text>
</comment>
<name>A0A7W8L7W1_9BURK</name>
<dbReference type="RefSeq" id="WP_184226246.1">
    <property type="nucleotide sequence ID" value="NZ_JACHDE010000003.1"/>
</dbReference>
<keyword evidence="7" id="KW-0969">Cilium</keyword>
<dbReference type="PANTHER" id="PTHR42792">
    <property type="entry name" value="FLAGELLIN"/>
    <property type="match status" value="1"/>
</dbReference>
<evidence type="ECO:0000259" key="5">
    <source>
        <dbReference type="Pfam" id="PF00669"/>
    </source>
</evidence>
<dbReference type="PANTHER" id="PTHR42792:SF1">
    <property type="entry name" value="FLAGELLAR HOOK-ASSOCIATED PROTEIN 3"/>
    <property type="match status" value="1"/>
</dbReference>
<dbReference type="SUPFAM" id="SSF64518">
    <property type="entry name" value="Phase 1 flagellin"/>
    <property type="match status" value="1"/>
</dbReference>
<dbReference type="GO" id="GO:0009424">
    <property type="term" value="C:bacterial-type flagellum hook"/>
    <property type="evidence" value="ECO:0007669"/>
    <property type="project" value="InterPro"/>
</dbReference>
<proteinExistence type="inferred from homology"/>
<comment type="similarity">
    <text evidence="3">Belongs to the bacterial flagellin family.</text>
</comment>
<accession>A0A7W8L7W1</accession>
<keyword evidence="7" id="KW-0966">Cell projection</keyword>
<protein>
    <submittedName>
        <fullName evidence="7">Flagellar hook-associated protein 3 FlgL</fullName>
    </submittedName>
</protein>
<dbReference type="Proteomes" id="UP000592820">
    <property type="component" value="Unassembled WGS sequence"/>
</dbReference>
<comment type="subcellular location">
    <subcellularLocation>
        <location evidence="1">Bacterial flagellum</location>
    </subcellularLocation>
    <subcellularLocation>
        <location evidence="2">Secreted</location>
    </subcellularLocation>
</comment>
<sequence>MRISSQQYFSMNVANMSNQQAQLSQIYQEISSGQSLTTPADNPLGAAQAVQLSSAAAALSQYTTNQTAALTSLQAEDSTLSTVITTLQSANTLGLRAGNGGLNDADRTAIAAQLTTLRDQLLSYANATDGSGNALFAGFQNSTQAFTTDAAGNVTYTGDTGSRTVQVTDSNAVATGDNGLAVFMSVGATNAQSIASGNSANTGSGVIGAVSVNDPTNAGNAHSYQIQFSGSGSSLTYTITDTTTNAPVATAQPYTSGSDITIAGQKVQISGTPAANDTFTVQPANKAGTNVFANLNAMITALQQPVSGNPAAAATLQNALNTGLSQLGNTLDNITAVQASVGGREQEVKALQTVTQTNSLQTQSNLSDLTQTDMVSTISKYTMQQAALQASQQAFVKIQNMSLFQYIGS</sequence>
<evidence type="ECO:0000256" key="2">
    <source>
        <dbReference type="ARBA" id="ARBA00004613"/>
    </source>
</evidence>
<keyword evidence="7" id="KW-0282">Flagellum</keyword>
<keyword evidence="4" id="KW-0975">Bacterial flagellum</keyword>
<reference evidence="7 8" key="1">
    <citation type="submission" date="2020-08" db="EMBL/GenBank/DDBJ databases">
        <title>Genomic Encyclopedia of Type Strains, Phase IV (KMG-V): Genome sequencing to study the core and pangenomes of soil and plant-associated prokaryotes.</title>
        <authorList>
            <person name="Whitman W."/>
        </authorList>
    </citation>
    <scope>NUCLEOTIDE SEQUENCE [LARGE SCALE GENOMIC DNA]</scope>
    <source>
        <strain evidence="7 8">JPY162</strain>
    </source>
</reference>
<dbReference type="InterPro" id="IPR013384">
    <property type="entry name" value="Flagell_FlgL"/>
</dbReference>
<dbReference type="GO" id="GO:0005198">
    <property type="term" value="F:structural molecule activity"/>
    <property type="evidence" value="ECO:0007669"/>
    <property type="project" value="InterPro"/>
</dbReference>
<dbReference type="Pfam" id="PF21158">
    <property type="entry name" value="flgK_1st_1"/>
    <property type="match status" value="1"/>
</dbReference>
<dbReference type="Pfam" id="PF00669">
    <property type="entry name" value="Flagellin_N"/>
    <property type="match status" value="1"/>
</dbReference>
<evidence type="ECO:0000256" key="4">
    <source>
        <dbReference type="ARBA" id="ARBA00023143"/>
    </source>
</evidence>
<dbReference type="GO" id="GO:0071973">
    <property type="term" value="P:bacterial-type flagellum-dependent cell motility"/>
    <property type="evidence" value="ECO:0007669"/>
    <property type="project" value="InterPro"/>
</dbReference>
<dbReference type="Gene3D" id="1.20.1330.10">
    <property type="entry name" value="f41 fragment of flagellin, N-terminal domain"/>
    <property type="match status" value="1"/>
</dbReference>
<dbReference type="NCBIfam" id="TIGR02550">
    <property type="entry name" value="flagell_flgL"/>
    <property type="match status" value="1"/>
</dbReference>